<sequence length="644" mass="66085">MLMRRLSITVVALVVALVATAVGATPALATTGTGISNPADLVFSGDGAMAFVAAGMTISVIETATDAVVRSVELPQKPLVIATRADDRVLYVITDYCDPTLGNQTRILSVDTATMVVAPTALIASCSARALAITADGSKAYLPAYDVLQVRDVASGQLLGSARQYQSGPIQRIALGPGDRHVYIRTLPADQQGISYSLDAATLGAVQSVSGPYGPQISDIVPLSDDTRAVLADQNGWLETGGESPLGGNLIDGVMYNAVSQVTATPDGNILLAAHGDTIDAVSITSGKRLASFLVAGWAGVWVSPGGDIAYGAGDTLTRFTLGLSTKPSAETDRIAGDSRYETAIALSKAKYPSGNPVVYVASGADFPDALSSGPAAAKVGASLLLTTPGTLMPDVAAEITRLHPSRIVAVGGPAVMSATVRAALSAAAPGAELDWVYGADRYSTSRAIAKYAWTSAPDVYVADGRSFADALGAASAAGARKAPLIVVPGNSITYVTKPSDQWDSSLFGQMVDMFGAMKVTRLYVVGGEATITPDTYNKLGMMVSSNIVYRLWGQDRFGTSLYATGNAIPTADHAYLASGYSFPDALAGAAVAGAEGAPLYTVPQNCVPKRTLVDLALQGVTHVTILGGTVTLASAVDALTPCP</sequence>
<dbReference type="Gene3D" id="2.130.10.10">
    <property type="entry name" value="YVTN repeat-like/Quinoprotein amine dehydrogenase"/>
    <property type="match status" value="1"/>
</dbReference>
<dbReference type="Pfam" id="PF04122">
    <property type="entry name" value="CW_binding_2"/>
    <property type="match status" value="3"/>
</dbReference>
<dbReference type="PANTHER" id="PTHR30032">
    <property type="entry name" value="N-ACETYLMURAMOYL-L-ALANINE AMIDASE-RELATED"/>
    <property type="match status" value="1"/>
</dbReference>
<keyword evidence="3" id="KW-1185">Reference proteome</keyword>
<reference evidence="2 3" key="1">
    <citation type="submission" date="2023-11" db="EMBL/GenBank/DDBJ databases">
        <title>Genome sequence of Microbacterium rhizosphaerae KACC 19337.</title>
        <authorList>
            <person name="Choi H."/>
            <person name="Kim S."/>
            <person name="Kim Y."/>
            <person name="Kwon S.-W."/>
            <person name="Heo J."/>
        </authorList>
    </citation>
    <scope>NUCLEOTIDE SEQUENCE [LARGE SCALE GENOMIC DNA]</scope>
    <source>
        <strain evidence="2 3">KACC 19337</strain>
    </source>
</reference>
<dbReference type="InterPro" id="IPR011044">
    <property type="entry name" value="Quino_amine_DH_bsu"/>
</dbReference>
<keyword evidence="1" id="KW-0732">Signal</keyword>
<protein>
    <submittedName>
        <fullName evidence="2">Cell wall-binding repeat-containing protein</fullName>
    </submittedName>
</protein>
<dbReference type="PANTHER" id="PTHR30032:SF8">
    <property type="entry name" value="GERMINATION-SPECIFIC N-ACETYLMURAMOYL-L-ALANINE AMIDASE"/>
    <property type="match status" value="1"/>
</dbReference>
<name>A0ABZ0SRN8_9MICO</name>
<dbReference type="Proteomes" id="UP001323798">
    <property type="component" value="Chromosome"/>
</dbReference>
<dbReference type="SUPFAM" id="SSF50969">
    <property type="entry name" value="YVTN repeat-like/Quinoprotein amine dehydrogenase"/>
    <property type="match status" value="1"/>
</dbReference>
<dbReference type="InterPro" id="IPR015943">
    <property type="entry name" value="WD40/YVTN_repeat-like_dom_sf"/>
</dbReference>
<dbReference type="RefSeq" id="WP_320943534.1">
    <property type="nucleotide sequence ID" value="NZ_BAABEU010000004.1"/>
</dbReference>
<feature type="chain" id="PRO_5045427463" evidence="1">
    <location>
        <begin position="22"/>
        <end position="644"/>
    </location>
</feature>
<evidence type="ECO:0000256" key="1">
    <source>
        <dbReference type="SAM" id="SignalP"/>
    </source>
</evidence>
<feature type="signal peptide" evidence="1">
    <location>
        <begin position="1"/>
        <end position="21"/>
    </location>
</feature>
<organism evidence="2 3">
    <name type="scientific">Microbacterium rhizosphaerae</name>
    <dbReference type="NCBI Taxonomy" id="1678237"/>
    <lineage>
        <taxon>Bacteria</taxon>
        <taxon>Bacillati</taxon>
        <taxon>Actinomycetota</taxon>
        <taxon>Actinomycetes</taxon>
        <taxon>Micrococcales</taxon>
        <taxon>Microbacteriaceae</taxon>
        <taxon>Microbacterium</taxon>
    </lineage>
</organism>
<evidence type="ECO:0000313" key="3">
    <source>
        <dbReference type="Proteomes" id="UP001323798"/>
    </source>
</evidence>
<proteinExistence type="predicted"/>
<gene>
    <name evidence="2" type="ORF">SM116_05925</name>
</gene>
<evidence type="ECO:0000313" key="2">
    <source>
        <dbReference type="EMBL" id="WPR90830.1"/>
    </source>
</evidence>
<accession>A0ABZ0SRN8</accession>
<dbReference type="InterPro" id="IPR007253">
    <property type="entry name" value="Cell_wall-bd_2"/>
</dbReference>
<dbReference type="InterPro" id="IPR051922">
    <property type="entry name" value="Bact_Sporulation_Assoc"/>
</dbReference>
<dbReference type="EMBL" id="CP139368">
    <property type="protein sequence ID" value="WPR90830.1"/>
    <property type="molecule type" value="Genomic_DNA"/>
</dbReference>